<evidence type="ECO:0000313" key="1">
    <source>
        <dbReference type="EMBL" id="MBB4980762.1"/>
    </source>
</evidence>
<name>A0A7W7XAA4_9ACTN</name>
<gene>
    <name evidence="1" type="ORF">GGE06_001670</name>
</gene>
<keyword evidence="2" id="KW-1185">Reference proteome</keyword>
<dbReference type="EMBL" id="JACHJY010000002">
    <property type="protein sequence ID" value="MBB4980762.1"/>
    <property type="molecule type" value="Genomic_DNA"/>
</dbReference>
<reference evidence="1 2" key="1">
    <citation type="submission" date="2020-08" db="EMBL/GenBank/DDBJ databases">
        <title>Genomic Encyclopedia of Type Strains, Phase III (KMG-III): the genomes of soil and plant-associated and newly described type strains.</title>
        <authorList>
            <person name="Whitman W."/>
        </authorList>
    </citation>
    <scope>NUCLEOTIDE SEQUENCE [LARGE SCALE GENOMIC DNA]</scope>
    <source>
        <strain evidence="1 2">SFB5A</strain>
    </source>
</reference>
<proteinExistence type="predicted"/>
<comment type="caution">
    <text evidence="1">The sequence shown here is derived from an EMBL/GenBank/DDBJ whole genome shotgun (WGS) entry which is preliminary data.</text>
</comment>
<dbReference type="Proteomes" id="UP000582643">
    <property type="component" value="Unassembled WGS sequence"/>
</dbReference>
<dbReference type="AlphaFoldDB" id="A0A7W7XAA4"/>
<dbReference type="RefSeq" id="WP_184930407.1">
    <property type="nucleotide sequence ID" value="NZ_JACHJY010000002.1"/>
</dbReference>
<organism evidence="1 2">
    <name type="scientific">Streptomyces nymphaeiformis</name>
    <dbReference type="NCBI Taxonomy" id="2663842"/>
    <lineage>
        <taxon>Bacteria</taxon>
        <taxon>Bacillati</taxon>
        <taxon>Actinomycetota</taxon>
        <taxon>Actinomycetes</taxon>
        <taxon>Kitasatosporales</taxon>
        <taxon>Streptomycetaceae</taxon>
        <taxon>Streptomyces</taxon>
    </lineage>
</organism>
<protein>
    <submittedName>
        <fullName evidence="1">Uncharacterized protein</fullName>
    </submittedName>
</protein>
<sequence length="1181" mass="126555">MTVYTFASWDRAGAAACLTDADDLSRTTPVRGSLAATASVNGRPGRPVPMPALQLYGPGDVRAIDPKEIVRVFPLPGTPDAEPTRFPLVEFERTELPWLFTPLRAGATGELRPWLTLVCVPGSAGRPQREPGVPLPVLRVPGSELPDPSTLHLWAHAQTLPGHETDPRRSVSRLLAPRRLEPHTTYTACLVPSFLAGKLAGLGKAADGASLAPAWESDATVRCELPVYFSWVFSTGEAGDFETLAARLQAHPLPPHAGRRPLDVSRPGLFANGPGPVVQEVESALRPPGDRPRDPWPTGAQSAQWQQRLAKALVPVSDGSGDEDPDVLPPLYGGFHALRKSADPASAGWLDTLNLDPRWRVPAGLGARAVQADQEALMASAWRQLVDVQAANRFLDLARFARLVSGRLHLRHVKPLSADEVLRLATPLQSRIPLTANTTLWSSVRASLLPNAMATTVFHRTVRPMGVLSRRVGLIAGRAADAPEPPPFSTVLTSVASSPTGLAVARRDPDGTVAFSVAPEQVVGAERLDAVRKVFAPEDGAADAWQKVAADALARSRQRAVTTAELAAKAPLAASGLNRSFRLGALPEVEAPEDFLARTRVDPHGDLVFPTERTGPAGLDLFTGAVDTGTAPGGFTGSWTGPWDTVNAGKGEPAGGWRGTCSGTLRMGPDRSGTWQGAFHGSWSNNTGAGGTDPTWLALYTGTWESGGERGVWRGVCTGTWDSWNSSSDGVFTGTWSSESHHGTFRGTCPGDWDWDAAGGYTGEWSADCYGELRLLGEGSGAPQDPWDPEALKGLVDRWQSTGTLPLDVFTGGGLLAGQQDRLPAPAVLGASPENLKDMVVSAHDRVLGPSDAPPIPHRDPFPTGTSQNGIVALTDPSVTVPAVVASRVERPEGTDPEAPVQWAPVFQDAMWPPLSRQSDEWLFGGLEHVPADSAVLALTNAPFVASYMVGLNHEFARELRWREYPTDQRGTYFASFWGYGKDLPELHTWQRDLPLGAHLTAPPDRVVLLLRSALLRRYPGAIIYAAPLHGTEPDEAHARHPLFRGGLDPDTTMVGFDVTETELRASPWCFVIAEQPTEPRFGLDDPDPDALTTPPPAGAWGGPYNPPNTPGEADDWNELKWSHLFDSKDAYLAATYAPGTLRPNVSYGGLVWGRSAAGTARQCFQQPVRVILPAERLLAP</sequence>
<evidence type="ECO:0000313" key="2">
    <source>
        <dbReference type="Proteomes" id="UP000582643"/>
    </source>
</evidence>
<accession>A0A7W7XAA4</accession>